<evidence type="ECO:0000256" key="1">
    <source>
        <dbReference type="SAM" id="Coils"/>
    </source>
</evidence>
<name>A0A5J4RG21_9ZZZZ</name>
<dbReference type="SMART" id="SM00974">
    <property type="entry name" value="T5orf172"/>
    <property type="match status" value="1"/>
</dbReference>
<evidence type="ECO:0000259" key="2">
    <source>
        <dbReference type="SMART" id="SM00974"/>
    </source>
</evidence>
<sequence length="836" mass="96131">MSKKDFFPLRPSINPTIYAYELVSIPTHADLLKVGYTDRDVQTRVAEQLKTSIIPYKIVLEDSAMRSDGTSFTDHEIHHYLRKRGFANPEGEWFKCTVKDIQAAILAVKCGIWNEDNRNLSFDMRPEQAEAVEKTIDYFKNFKQENPDKSPHFLWNAKMRFGKTFAAYQLAKKMKWRKLLVMTFKPAVQSAWEEDLQQHIDFAGWQFISRNGLIFENADASKPIVCFGSFQDYLGKNELGGIKARNEWVHAIEWDCVIFDEYHYGAWRERAKELFEAESKKELEFAEGQGIDYFDEEMMPITTNHYLYLSGTPFRAIASGEFIEEQIFNWTYSDEQRAKEDWQGVNNPYASLPRMVMLTYQLPDSIREIAMNGEFNEFDLNVFFSAEGDSRQACFKYEDEVQKWLDLIRGAFSETSIDNLKMGAQKPPFPFSHAPLLKVLNHTFWFLPTVAACYAMENLLKQRQNKFYHDYAIVVTAGIKAGIGTDALPPVLDAMTDNPVESKTITLSCGKLTTGVTIRPWTGIFMLRNSSSPETYFQAAFRVQSPWAIKNPDSKSPNKEEILKEECYVFDFAPDRALRQIADYSCRLNVNESNPEAKVAEFINFLPVLAYDGSSMKKIDAAGILDMAMSGTTATLLARRWESALLVNVDNNTLQRLMNNEVAMKALMNIEGFRNLNQDIETIINKSEAVKKTKKDTNENELSKAARKELTEQEKKYKNLRKQIQEKLIKFATRIPVFMYLTDYRERSLKDIITQLEPELFKKVTGLSLKDFELLVSLGVFNSALMNDAVYKFKRYEDASLEYAGINKHEGEDVGLYDTVLNGEEYEATFVNVTES</sequence>
<dbReference type="GO" id="GO:0003677">
    <property type="term" value="F:DNA binding"/>
    <property type="evidence" value="ECO:0007669"/>
    <property type="project" value="InterPro"/>
</dbReference>
<dbReference type="Pfam" id="PF04851">
    <property type="entry name" value="ResIII"/>
    <property type="match status" value="1"/>
</dbReference>
<feature type="domain" description="Bacteriophage T5 Orf172 DNA-binding" evidence="2">
    <location>
        <begin position="26"/>
        <end position="108"/>
    </location>
</feature>
<dbReference type="SUPFAM" id="SSF52540">
    <property type="entry name" value="P-loop containing nucleoside triphosphate hydrolases"/>
    <property type="match status" value="1"/>
</dbReference>
<gene>
    <name evidence="3" type="ORF">EZS27_019188</name>
</gene>
<protein>
    <recommendedName>
        <fullName evidence="2">Bacteriophage T5 Orf172 DNA-binding domain-containing protein</fullName>
    </recommendedName>
</protein>
<organism evidence="3">
    <name type="scientific">termite gut metagenome</name>
    <dbReference type="NCBI Taxonomy" id="433724"/>
    <lineage>
        <taxon>unclassified sequences</taxon>
        <taxon>metagenomes</taxon>
        <taxon>organismal metagenomes</taxon>
    </lineage>
</organism>
<reference evidence="3" key="1">
    <citation type="submission" date="2019-03" db="EMBL/GenBank/DDBJ databases">
        <title>Single cell metagenomics reveals metabolic interactions within the superorganism composed of flagellate Streblomastix strix and complex community of Bacteroidetes bacteria on its surface.</title>
        <authorList>
            <person name="Treitli S.C."/>
            <person name="Kolisko M."/>
            <person name="Husnik F."/>
            <person name="Keeling P."/>
            <person name="Hampl V."/>
        </authorList>
    </citation>
    <scope>NUCLEOTIDE SEQUENCE</scope>
    <source>
        <strain evidence="3">STM</strain>
    </source>
</reference>
<dbReference type="GO" id="GO:0016787">
    <property type="term" value="F:hydrolase activity"/>
    <property type="evidence" value="ECO:0007669"/>
    <property type="project" value="InterPro"/>
</dbReference>
<accession>A0A5J4RG21</accession>
<dbReference type="InterPro" id="IPR006935">
    <property type="entry name" value="Helicase/UvrB_N"/>
</dbReference>
<dbReference type="Pfam" id="PF13455">
    <property type="entry name" value="MUG113"/>
    <property type="match status" value="1"/>
</dbReference>
<keyword evidence="1" id="KW-0175">Coiled coil</keyword>
<dbReference type="Gene3D" id="3.40.50.300">
    <property type="entry name" value="P-loop containing nucleotide triphosphate hydrolases"/>
    <property type="match status" value="1"/>
</dbReference>
<dbReference type="InterPro" id="IPR018306">
    <property type="entry name" value="Phage_T5_Orf172_DNA-bd"/>
</dbReference>
<proteinExistence type="predicted"/>
<evidence type="ECO:0000313" key="3">
    <source>
        <dbReference type="EMBL" id="KAA6332295.1"/>
    </source>
</evidence>
<dbReference type="InterPro" id="IPR027417">
    <property type="entry name" value="P-loop_NTPase"/>
</dbReference>
<dbReference type="GO" id="GO:0005524">
    <property type="term" value="F:ATP binding"/>
    <property type="evidence" value="ECO:0007669"/>
    <property type="project" value="InterPro"/>
</dbReference>
<comment type="caution">
    <text evidence="3">The sequence shown here is derived from an EMBL/GenBank/DDBJ whole genome shotgun (WGS) entry which is preliminary data.</text>
</comment>
<feature type="coiled-coil region" evidence="1">
    <location>
        <begin position="703"/>
        <end position="730"/>
    </location>
</feature>
<dbReference type="AlphaFoldDB" id="A0A5J4RG21"/>
<dbReference type="EMBL" id="SNRY01001259">
    <property type="protein sequence ID" value="KAA6332295.1"/>
    <property type="molecule type" value="Genomic_DNA"/>
</dbReference>